<organism evidence="7 9">
    <name type="scientific">Cercospora beticola</name>
    <name type="common">Sugarbeet leaf spot fungus</name>
    <dbReference type="NCBI Taxonomy" id="122368"/>
    <lineage>
        <taxon>Eukaryota</taxon>
        <taxon>Fungi</taxon>
        <taxon>Dikarya</taxon>
        <taxon>Ascomycota</taxon>
        <taxon>Pezizomycotina</taxon>
        <taxon>Dothideomycetes</taxon>
        <taxon>Dothideomycetidae</taxon>
        <taxon>Mycosphaerellales</taxon>
        <taxon>Mycosphaerellaceae</taxon>
        <taxon>Cercospora</taxon>
    </lineage>
</organism>
<evidence type="ECO:0000313" key="7">
    <source>
        <dbReference type="EMBL" id="PIA94552.1"/>
    </source>
</evidence>
<accession>A0A2G5HQN8</accession>
<dbReference type="InterPro" id="IPR003162">
    <property type="entry name" value="TFIID-31"/>
</dbReference>
<dbReference type="EMBL" id="LKMD01000104">
    <property type="protein sequence ID" value="PIA94552.1"/>
    <property type="molecule type" value="Genomic_DNA"/>
</dbReference>
<dbReference type="CDD" id="cd07979">
    <property type="entry name" value="HFD_TAF9"/>
    <property type="match status" value="1"/>
</dbReference>
<dbReference type="AlphaFoldDB" id="A0A2G5HQN8"/>
<dbReference type="InterPro" id="IPR051431">
    <property type="entry name" value="TFIID_subunit_9"/>
</dbReference>
<evidence type="ECO:0000256" key="3">
    <source>
        <dbReference type="ARBA" id="ARBA00023015"/>
    </source>
</evidence>
<protein>
    <submittedName>
        <fullName evidence="7">Transcription initiation factor TFIID subunit 9</fullName>
    </submittedName>
</protein>
<keyword evidence="10" id="KW-1185">Reference proteome</keyword>
<proteinExistence type="inferred from homology"/>
<reference evidence="7 9" key="1">
    <citation type="submission" date="2015-10" db="EMBL/GenBank/DDBJ databases">
        <title>The cercosporin biosynthetic gene cluster was horizontally transferred to several fungal lineages and shown to be expanded in Cercospora beticola based on microsynteny with recipient genomes.</title>
        <authorList>
            <person name="De Jonge R."/>
            <person name="Ebert M.K."/>
            <person name="Suttle J.C."/>
            <person name="Jurick Ii W.M."/>
            <person name="Secor G.A."/>
            <person name="Thomma B.P."/>
            <person name="Van De Peer Y."/>
            <person name="Bolton M.D."/>
        </authorList>
    </citation>
    <scope>NUCLEOTIDE SEQUENCE [LARGE SCALE GENOMIC DNA]</scope>
    <source>
        <strain evidence="7 9">09-40</strain>
    </source>
</reference>
<keyword evidence="3" id="KW-0805">Transcription regulation</keyword>
<evidence type="ECO:0000256" key="5">
    <source>
        <dbReference type="ARBA" id="ARBA00023242"/>
    </source>
</evidence>
<keyword evidence="7" id="KW-0396">Initiation factor</keyword>
<dbReference type="GO" id="GO:0005669">
    <property type="term" value="C:transcription factor TFIID complex"/>
    <property type="evidence" value="ECO:0007669"/>
    <property type="project" value="TreeGrafter"/>
</dbReference>
<evidence type="ECO:0000313" key="9">
    <source>
        <dbReference type="Proteomes" id="UP000230605"/>
    </source>
</evidence>
<dbReference type="GO" id="GO:0000124">
    <property type="term" value="C:SAGA complex"/>
    <property type="evidence" value="ECO:0007669"/>
    <property type="project" value="TreeGrafter"/>
</dbReference>
<dbReference type="InterPro" id="IPR009072">
    <property type="entry name" value="Histone-fold"/>
</dbReference>
<dbReference type="Gene3D" id="1.10.20.10">
    <property type="entry name" value="Histone, subunit A"/>
    <property type="match status" value="1"/>
</dbReference>
<evidence type="ECO:0000313" key="8">
    <source>
        <dbReference type="EMBL" id="WPB04712.1"/>
    </source>
</evidence>
<comment type="similarity">
    <text evidence="2">Belongs to the TAF9 family.</text>
</comment>
<comment type="subcellular location">
    <subcellularLocation>
        <location evidence="1">Nucleus</location>
    </subcellularLocation>
</comment>
<feature type="region of interest" description="Disordered" evidence="6">
    <location>
        <begin position="185"/>
        <end position="252"/>
    </location>
</feature>
<feature type="region of interest" description="Disordered" evidence="6">
    <location>
        <begin position="1"/>
        <end position="43"/>
    </location>
</feature>
<dbReference type="GO" id="GO:0051123">
    <property type="term" value="P:RNA polymerase II preinitiation complex assembly"/>
    <property type="evidence" value="ECO:0007669"/>
    <property type="project" value="TreeGrafter"/>
</dbReference>
<dbReference type="Pfam" id="PF02291">
    <property type="entry name" value="TFIID-31kDa"/>
    <property type="match status" value="1"/>
</dbReference>
<dbReference type="GO" id="GO:0016251">
    <property type="term" value="F:RNA polymerase II general transcription initiation factor activity"/>
    <property type="evidence" value="ECO:0007669"/>
    <property type="project" value="TreeGrafter"/>
</dbReference>
<name>A0A2G5HQN8_CERBT</name>
<dbReference type="EMBL" id="CP134189">
    <property type="protein sequence ID" value="WPB04712.1"/>
    <property type="molecule type" value="Genomic_DNA"/>
</dbReference>
<dbReference type="PANTHER" id="PTHR48068">
    <property type="entry name" value="TAF9 RNA POLYMERASE II, TATA BOX-BINDING PROTEIN (TBP)-ASSOCIATED FACTOR"/>
    <property type="match status" value="1"/>
</dbReference>
<dbReference type="Proteomes" id="UP001302367">
    <property type="component" value="Chromosome 6"/>
</dbReference>
<evidence type="ECO:0000256" key="4">
    <source>
        <dbReference type="ARBA" id="ARBA00023163"/>
    </source>
</evidence>
<evidence type="ECO:0000256" key="2">
    <source>
        <dbReference type="ARBA" id="ARBA00007646"/>
    </source>
</evidence>
<feature type="compositionally biased region" description="Acidic residues" evidence="6">
    <location>
        <begin position="216"/>
        <end position="230"/>
    </location>
</feature>
<evidence type="ECO:0000313" key="10">
    <source>
        <dbReference type="Proteomes" id="UP001302367"/>
    </source>
</evidence>
<keyword evidence="5" id="KW-0539">Nucleus</keyword>
<keyword evidence="7" id="KW-0648">Protein biosynthesis</keyword>
<dbReference type="GO" id="GO:0003743">
    <property type="term" value="F:translation initiation factor activity"/>
    <property type="evidence" value="ECO:0007669"/>
    <property type="project" value="UniProtKB-KW"/>
</dbReference>
<gene>
    <name evidence="7" type="ORF">CB0940_08147</name>
    <name evidence="8" type="ORF">RHO25_009359</name>
</gene>
<dbReference type="OrthoDB" id="341924at2759"/>
<reference evidence="8 10" key="2">
    <citation type="submission" date="2023-09" db="EMBL/GenBank/DDBJ databases">
        <title>Complete-Gapless Cercospora beticola genome.</title>
        <authorList>
            <person name="Wyatt N.A."/>
            <person name="Spanner R.E."/>
            <person name="Bolton M.D."/>
        </authorList>
    </citation>
    <scope>NUCLEOTIDE SEQUENCE [LARGE SCALE GENOMIC DNA]</scope>
    <source>
        <strain evidence="8">Cb09-40</strain>
    </source>
</reference>
<dbReference type="SUPFAM" id="SSF47113">
    <property type="entry name" value="Histone-fold"/>
    <property type="match status" value="1"/>
</dbReference>
<keyword evidence="4" id="KW-0804">Transcription</keyword>
<dbReference type="GO" id="GO:0003713">
    <property type="term" value="F:transcription coactivator activity"/>
    <property type="evidence" value="ECO:0007669"/>
    <property type="project" value="TreeGrafter"/>
</dbReference>
<dbReference type="PANTHER" id="PTHR48068:SF4">
    <property type="entry name" value="TATA-BOX BINDING PROTEIN ASSOCIATED FACTOR 9"/>
    <property type="match status" value="1"/>
</dbReference>
<evidence type="ECO:0000256" key="6">
    <source>
        <dbReference type="SAM" id="MobiDB-lite"/>
    </source>
</evidence>
<evidence type="ECO:0000256" key="1">
    <source>
        <dbReference type="ARBA" id="ARBA00004123"/>
    </source>
</evidence>
<dbReference type="GO" id="GO:0046982">
    <property type="term" value="F:protein heterodimerization activity"/>
    <property type="evidence" value="ECO:0007669"/>
    <property type="project" value="InterPro"/>
</dbReference>
<sequence length="252" mass="27012">MATNGRPTPPPSDQPTATAATKAITDPEVPLTSAQDDGTSKRPRDARLIHAVLSNYGITNYQERVPLQLLDFAYRYTSGILSDSLRLASEGYTNAAPAAGRGRGAATDEGDKITVTSLRQAIAARQGYTFQGALPKEFLLGQAMERNRIALPPLSQGYGVQLPPEKYCLTGIGWNMKDEWDSEVEEDERLARTGTGAAGVGMERSASQRKSAAPPVEEDETMGGVDEDEEGAGRMEDVFGEDEGGDVKMGQD</sequence>
<dbReference type="Proteomes" id="UP000230605">
    <property type="component" value="Chromosome 6"/>
</dbReference>